<name>A0A7G5H2U0_9BACT</name>
<dbReference type="Proteomes" id="UP000515369">
    <property type="component" value="Chromosome"/>
</dbReference>
<evidence type="ECO:0000313" key="1">
    <source>
        <dbReference type="EMBL" id="QMW05432.1"/>
    </source>
</evidence>
<keyword evidence="2" id="KW-1185">Reference proteome</keyword>
<accession>A0A7G5H2U0</accession>
<proteinExistence type="predicted"/>
<protein>
    <submittedName>
        <fullName evidence="1">Uncharacterized protein</fullName>
    </submittedName>
</protein>
<dbReference type="EMBL" id="CP059732">
    <property type="protein sequence ID" value="QMW05432.1"/>
    <property type="molecule type" value="Genomic_DNA"/>
</dbReference>
<sequence>MSCYKSASAVEENGIAGPLLVVKVEAFSGIVAPTLKKGTPPFHPANVFPVTIEHSVPAGATITHLEATQNLTKVGEFEYVVIHCGDDKGTRIPVTKS</sequence>
<dbReference type="KEGG" id="sfol:H3H32_11330"/>
<dbReference type="AlphaFoldDB" id="A0A7G5H2U0"/>
<reference evidence="1 2" key="1">
    <citation type="submission" date="2020-07" db="EMBL/GenBank/DDBJ databases">
        <title>Spirosoma foliorum sp. nov., isolated from the leaves on the Nejang mountain Korea, Republic of.</title>
        <authorList>
            <person name="Ho H."/>
            <person name="Lee Y.-J."/>
            <person name="Nurcahyanto D.-A."/>
            <person name="Kim S.-G."/>
        </authorList>
    </citation>
    <scope>NUCLEOTIDE SEQUENCE [LARGE SCALE GENOMIC DNA]</scope>
    <source>
        <strain evidence="1 2">PL0136</strain>
    </source>
</reference>
<dbReference type="RefSeq" id="WP_182462810.1">
    <property type="nucleotide sequence ID" value="NZ_CP059732.1"/>
</dbReference>
<gene>
    <name evidence="1" type="ORF">H3H32_11330</name>
</gene>
<organism evidence="1 2">
    <name type="scientific">Spirosoma foliorum</name>
    <dbReference type="NCBI Taxonomy" id="2710596"/>
    <lineage>
        <taxon>Bacteria</taxon>
        <taxon>Pseudomonadati</taxon>
        <taxon>Bacteroidota</taxon>
        <taxon>Cytophagia</taxon>
        <taxon>Cytophagales</taxon>
        <taxon>Cytophagaceae</taxon>
        <taxon>Spirosoma</taxon>
    </lineage>
</organism>
<evidence type="ECO:0000313" key="2">
    <source>
        <dbReference type="Proteomes" id="UP000515369"/>
    </source>
</evidence>